<sequence>MAAAHEEEKAAVEIHTAALGDELAAAELHTVSPVDEQVVVEFRIAAPKNLEGRGQALASPTQGVIQARPGELPPSKFPLIGRYRRRERCHVDQVDREWK</sequence>
<proteinExistence type="predicted"/>
<protein>
    <submittedName>
        <fullName evidence="1">Uncharacterized protein</fullName>
    </submittedName>
</protein>
<dbReference type="Proteomes" id="UP001176961">
    <property type="component" value="Unassembled WGS sequence"/>
</dbReference>
<accession>A0AA36DLD2</accession>
<organism evidence="1 2">
    <name type="scientific">Cylicocyclus nassatus</name>
    <name type="common">Nematode worm</name>
    <dbReference type="NCBI Taxonomy" id="53992"/>
    <lineage>
        <taxon>Eukaryota</taxon>
        <taxon>Metazoa</taxon>
        <taxon>Ecdysozoa</taxon>
        <taxon>Nematoda</taxon>
        <taxon>Chromadorea</taxon>
        <taxon>Rhabditida</taxon>
        <taxon>Rhabditina</taxon>
        <taxon>Rhabditomorpha</taxon>
        <taxon>Strongyloidea</taxon>
        <taxon>Strongylidae</taxon>
        <taxon>Cylicocyclus</taxon>
    </lineage>
</organism>
<dbReference type="EMBL" id="CATQJL010000001">
    <property type="protein sequence ID" value="CAJ0588499.1"/>
    <property type="molecule type" value="Genomic_DNA"/>
</dbReference>
<evidence type="ECO:0000313" key="1">
    <source>
        <dbReference type="EMBL" id="CAJ0588499.1"/>
    </source>
</evidence>
<dbReference type="AlphaFoldDB" id="A0AA36DLD2"/>
<comment type="caution">
    <text evidence="1">The sequence shown here is derived from an EMBL/GenBank/DDBJ whole genome shotgun (WGS) entry which is preliminary data.</text>
</comment>
<gene>
    <name evidence="1" type="ORF">CYNAS_LOCUS482</name>
</gene>
<reference evidence="1" key="1">
    <citation type="submission" date="2023-07" db="EMBL/GenBank/DDBJ databases">
        <authorList>
            <consortium name="CYATHOMIX"/>
        </authorList>
    </citation>
    <scope>NUCLEOTIDE SEQUENCE</scope>
    <source>
        <strain evidence="1">N/A</strain>
    </source>
</reference>
<keyword evidence="2" id="KW-1185">Reference proteome</keyword>
<evidence type="ECO:0000313" key="2">
    <source>
        <dbReference type="Proteomes" id="UP001176961"/>
    </source>
</evidence>
<name>A0AA36DLD2_CYLNA</name>